<feature type="transmembrane region" description="Helical" evidence="1">
    <location>
        <begin position="34"/>
        <end position="53"/>
    </location>
</feature>
<dbReference type="EMBL" id="JBEDNZ010000018">
    <property type="protein sequence ID" value="KAL0821385.1"/>
    <property type="molecule type" value="Genomic_DNA"/>
</dbReference>
<keyword evidence="1" id="KW-1133">Transmembrane helix</keyword>
<comment type="caution">
    <text evidence="2">The sequence shown here is derived from an EMBL/GenBank/DDBJ whole genome shotgun (WGS) entry which is preliminary data.</text>
</comment>
<gene>
    <name evidence="2" type="ORF">ABMA28_005971</name>
    <name evidence="3" type="ORF">ABMA28_006626</name>
</gene>
<accession>A0ABD0SNG3</accession>
<evidence type="ECO:0000256" key="1">
    <source>
        <dbReference type="SAM" id="Phobius"/>
    </source>
</evidence>
<organism evidence="2 4">
    <name type="scientific">Loxostege sticticalis</name>
    <name type="common">Beet webworm moth</name>
    <dbReference type="NCBI Taxonomy" id="481309"/>
    <lineage>
        <taxon>Eukaryota</taxon>
        <taxon>Metazoa</taxon>
        <taxon>Ecdysozoa</taxon>
        <taxon>Arthropoda</taxon>
        <taxon>Hexapoda</taxon>
        <taxon>Insecta</taxon>
        <taxon>Pterygota</taxon>
        <taxon>Neoptera</taxon>
        <taxon>Endopterygota</taxon>
        <taxon>Lepidoptera</taxon>
        <taxon>Glossata</taxon>
        <taxon>Ditrysia</taxon>
        <taxon>Pyraloidea</taxon>
        <taxon>Crambidae</taxon>
        <taxon>Pyraustinae</taxon>
        <taxon>Loxostege</taxon>
    </lineage>
</organism>
<dbReference type="AlphaFoldDB" id="A0ABD0SNG3"/>
<name>A0ABD0SNG3_LOXSC</name>
<evidence type="ECO:0000313" key="3">
    <source>
        <dbReference type="EMBL" id="KAL0850681.1"/>
    </source>
</evidence>
<protein>
    <submittedName>
        <fullName evidence="2">Uncharacterized protein</fullName>
    </submittedName>
</protein>
<keyword evidence="1" id="KW-0812">Transmembrane</keyword>
<dbReference type="Proteomes" id="UP001549921">
    <property type="component" value="Unassembled WGS sequence"/>
</dbReference>
<sequence>MDLVGSLALVGVGATLAVLHLGSCQCLPSPACWAISAIYCVLYIFQLCCRAVAASRWSRRQPICAFIARVWASTVSTLGR</sequence>
<proteinExistence type="predicted"/>
<reference evidence="2 4" key="1">
    <citation type="submission" date="2024-06" db="EMBL/GenBank/DDBJ databases">
        <title>A chromosome-level genome assembly of beet webworm, Loxostege sticticalis.</title>
        <authorList>
            <person name="Zhang Y."/>
        </authorList>
    </citation>
    <scope>NUCLEOTIDE SEQUENCE [LARGE SCALE GENOMIC DNA]</scope>
    <source>
        <strain evidence="2">AQ028</strain>
        <tissue evidence="2">Male pupae</tissue>
    </source>
</reference>
<evidence type="ECO:0000313" key="2">
    <source>
        <dbReference type="EMBL" id="KAL0821385.1"/>
    </source>
</evidence>
<evidence type="ECO:0000313" key="4">
    <source>
        <dbReference type="Proteomes" id="UP001549921"/>
    </source>
</evidence>
<keyword evidence="1" id="KW-0472">Membrane</keyword>
<dbReference type="EMBL" id="JBEDNZ010000002">
    <property type="protein sequence ID" value="KAL0850681.1"/>
    <property type="molecule type" value="Genomic_DNA"/>
</dbReference>